<dbReference type="Gene3D" id="3.60.10.10">
    <property type="entry name" value="Endonuclease/exonuclease/phosphatase"/>
    <property type="match status" value="1"/>
</dbReference>
<proteinExistence type="predicted"/>
<dbReference type="InParanoid" id="E9HF96"/>
<feature type="domain" description="Endonuclease/exonuclease/phosphatase" evidence="2">
    <location>
        <begin position="113"/>
        <end position="225"/>
    </location>
</feature>
<dbReference type="KEGG" id="dpx:DAPPUDRAFT_328965"/>
<dbReference type="PANTHER" id="PTHR33273">
    <property type="entry name" value="DOMAIN-CONTAINING PROTEIN, PUTATIVE-RELATED"/>
    <property type="match status" value="1"/>
</dbReference>
<gene>
    <name evidence="3" type="ORF">DAPPUDRAFT_328965</name>
</gene>
<dbReference type="OrthoDB" id="6372692at2759"/>
<feature type="region of interest" description="Disordered" evidence="1">
    <location>
        <begin position="285"/>
        <end position="307"/>
    </location>
</feature>
<dbReference type="eggNOG" id="KOG1075">
    <property type="taxonomic scope" value="Eukaryota"/>
</dbReference>
<feature type="compositionally biased region" description="Basic and acidic residues" evidence="1">
    <location>
        <begin position="294"/>
        <end position="307"/>
    </location>
</feature>
<dbReference type="PhylomeDB" id="E9HF96"/>
<accession>E9HF96</accession>
<dbReference type="GO" id="GO:0003824">
    <property type="term" value="F:catalytic activity"/>
    <property type="evidence" value="ECO:0007669"/>
    <property type="project" value="InterPro"/>
</dbReference>
<dbReference type="AlphaFoldDB" id="E9HF96"/>
<dbReference type="PANTHER" id="PTHR33273:SF4">
    <property type="entry name" value="ENDONUCLEASE_EXONUCLEASE_PHOSPHATASE DOMAIN-CONTAINING PROTEIN"/>
    <property type="match status" value="1"/>
</dbReference>
<dbReference type="InterPro" id="IPR036691">
    <property type="entry name" value="Endo/exonu/phosph_ase_sf"/>
</dbReference>
<name>E9HF96_DAPPU</name>
<dbReference type="HOGENOM" id="CLU_050584_0_0_1"/>
<reference evidence="3 4" key="1">
    <citation type="journal article" date="2011" name="Science">
        <title>The ecoresponsive genome of Daphnia pulex.</title>
        <authorList>
            <person name="Colbourne J.K."/>
            <person name="Pfrender M.E."/>
            <person name="Gilbert D."/>
            <person name="Thomas W.K."/>
            <person name="Tucker A."/>
            <person name="Oakley T.H."/>
            <person name="Tokishita S."/>
            <person name="Aerts A."/>
            <person name="Arnold G.J."/>
            <person name="Basu M.K."/>
            <person name="Bauer D.J."/>
            <person name="Caceres C.E."/>
            <person name="Carmel L."/>
            <person name="Casola C."/>
            <person name="Choi J.H."/>
            <person name="Detter J.C."/>
            <person name="Dong Q."/>
            <person name="Dusheyko S."/>
            <person name="Eads B.D."/>
            <person name="Frohlich T."/>
            <person name="Geiler-Samerotte K.A."/>
            <person name="Gerlach D."/>
            <person name="Hatcher P."/>
            <person name="Jogdeo S."/>
            <person name="Krijgsveld J."/>
            <person name="Kriventseva E.V."/>
            <person name="Kultz D."/>
            <person name="Laforsch C."/>
            <person name="Lindquist E."/>
            <person name="Lopez J."/>
            <person name="Manak J.R."/>
            <person name="Muller J."/>
            <person name="Pangilinan J."/>
            <person name="Patwardhan R.P."/>
            <person name="Pitluck S."/>
            <person name="Pritham E.J."/>
            <person name="Rechtsteiner A."/>
            <person name="Rho M."/>
            <person name="Rogozin I.B."/>
            <person name="Sakarya O."/>
            <person name="Salamov A."/>
            <person name="Schaack S."/>
            <person name="Shapiro H."/>
            <person name="Shiga Y."/>
            <person name="Skalitzky C."/>
            <person name="Smith Z."/>
            <person name="Souvorov A."/>
            <person name="Sung W."/>
            <person name="Tang Z."/>
            <person name="Tsuchiya D."/>
            <person name="Tu H."/>
            <person name="Vos H."/>
            <person name="Wang M."/>
            <person name="Wolf Y.I."/>
            <person name="Yamagata H."/>
            <person name="Yamada T."/>
            <person name="Ye Y."/>
            <person name="Shaw J.R."/>
            <person name="Andrews J."/>
            <person name="Crease T.J."/>
            <person name="Tang H."/>
            <person name="Lucas S.M."/>
            <person name="Robertson H.M."/>
            <person name="Bork P."/>
            <person name="Koonin E.V."/>
            <person name="Zdobnov E.M."/>
            <person name="Grigoriev I.V."/>
            <person name="Lynch M."/>
            <person name="Boore J.L."/>
        </authorList>
    </citation>
    <scope>NUCLEOTIDE SEQUENCE [LARGE SCALE GENOMIC DNA]</scope>
</reference>
<sequence>MFSHQRIKTTEELICIQWNARGLSKSKLEEFRNFISSTNPEIVLLSKTHWTDAFNVKFKAYHIVKKNRLNRIGGGVAILIHKSLQFLPLNLKETNSVEAIGVQVICSNNTPCNFISAYVPKGDCDTDEIVNLINSSNMFVTGGYFNGHHGAWESNARANKAGRSIMDALLQQQNACLITPPDFGTRVDPATGEESTIDLVFTSPLLAANSTIKKGPHLGSDHIPILINLNAQPVRSSGRPTTWILNEKKWAPWNSSLESYLAEEEFLQIVDPEVAVESFTRGLERANQKHFKKSNPERSLQEEPRRP</sequence>
<dbReference type="Pfam" id="PF14529">
    <property type="entry name" value="Exo_endo_phos_2"/>
    <property type="match status" value="1"/>
</dbReference>
<evidence type="ECO:0000313" key="4">
    <source>
        <dbReference type="Proteomes" id="UP000000305"/>
    </source>
</evidence>
<organism evidence="3 4">
    <name type="scientific">Daphnia pulex</name>
    <name type="common">Water flea</name>
    <dbReference type="NCBI Taxonomy" id="6669"/>
    <lineage>
        <taxon>Eukaryota</taxon>
        <taxon>Metazoa</taxon>
        <taxon>Ecdysozoa</taxon>
        <taxon>Arthropoda</taxon>
        <taxon>Crustacea</taxon>
        <taxon>Branchiopoda</taxon>
        <taxon>Diplostraca</taxon>
        <taxon>Cladocera</taxon>
        <taxon>Anomopoda</taxon>
        <taxon>Daphniidae</taxon>
        <taxon>Daphnia</taxon>
    </lineage>
</organism>
<evidence type="ECO:0000313" key="3">
    <source>
        <dbReference type="EMBL" id="EFX69596.1"/>
    </source>
</evidence>
<dbReference type="STRING" id="6669.E9HF96"/>
<evidence type="ECO:0000259" key="2">
    <source>
        <dbReference type="Pfam" id="PF14529"/>
    </source>
</evidence>
<evidence type="ECO:0000256" key="1">
    <source>
        <dbReference type="SAM" id="MobiDB-lite"/>
    </source>
</evidence>
<dbReference type="EMBL" id="GL732634">
    <property type="protein sequence ID" value="EFX69596.1"/>
    <property type="molecule type" value="Genomic_DNA"/>
</dbReference>
<dbReference type="Proteomes" id="UP000000305">
    <property type="component" value="Unassembled WGS sequence"/>
</dbReference>
<protein>
    <recommendedName>
        <fullName evidence="2">Endonuclease/exonuclease/phosphatase domain-containing protein</fullName>
    </recommendedName>
</protein>
<dbReference type="InterPro" id="IPR005135">
    <property type="entry name" value="Endo/exonuclease/phosphatase"/>
</dbReference>
<dbReference type="SUPFAM" id="SSF56219">
    <property type="entry name" value="DNase I-like"/>
    <property type="match status" value="1"/>
</dbReference>
<keyword evidence="4" id="KW-1185">Reference proteome</keyword>